<sequence length="172" mass="17493">MRKTTVLLATAGTMLLLVTGIAFAATTINCKGGTCVGTNNEDRMRGTGGIDRMSGRGGNDVMTGSYNADVMYGGEGLDTINGDYGADKISGNAGNDNLSGGPVGDEIYGGSGTEVVEGNAGDDFINVAGDNIKDSVSCGIGNDTAVVDGADLGRQSFEDFVRLSSCEIVTVR</sequence>
<feature type="signal peptide" evidence="3">
    <location>
        <begin position="1"/>
        <end position="24"/>
    </location>
</feature>
<dbReference type="PRINTS" id="PR00313">
    <property type="entry name" value="CABNDNGRPT"/>
</dbReference>
<comment type="subcellular location">
    <subcellularLocation>
        <location evidence="1">Secreted</location>
    </subcellularLocation>
</comment>
<keyword evidence="2" id="KW-0964">Secreted</keyword>
<proteinExistence type="predicted"/>
<dbReference type="Pfam" id="PF00353">
    <property type="entry name" value="HemolysinCabind"/>
    <property type="match status" value="2"/>
</dbReference>
<dbReference type="Gene3D" id="2.150.10.10">
    <property type="entry name" value="Serralysin-like metalloprotease, C-terminal"/>
    <property type="match status" value="1"/>
</dbReference>
<accession>A0A6J4QZ28</accession>
<dbReference type="PANTHER" id="PTHR38340:SF1">
    <property type="entry name" value="S-LAYER PROTEIN"/>
    <property type="match status" value="1"/>
</dbReference>
<feature type="chain" id="PRO_5026663294" description="Alkaline phosphatase" evidence="3">
    <location>
        <begin position="25"/>
        <end position="172"/>
    </location>
</feature>
<organism evidence="4">
    <name type="scientific">uncultured Rubrobacteraceae bacterium</name>
    <dbReference type="NCBI Taxonomy" id="349277"/>
    <lineage>
        <taxon>Bacteria</taxon>
        <taxon>Bacillati</taxon>
        <taxon>Actinomycetota</taxon>
        <taxon>Rubrobacteria</taxon>
        <taxon>Rubrobacterales</taxon>
        <taxon>Rubrobacteraceae</taxon>
        <taxon>environmental samples</taxon>
    </lineage>
</organism>
<dbReference type="SUPFAM" id="SSF51120">
    <property type="entry name" value="beta-Roll"/>
    <property type="match status" value="1"/>
</dbReference>
<dbReference type="GO" id="GO:0005576">
    <property type="term" value="C:extracellular region"/>
    <property type="evidence" value="ECO:0007669"/>
    <property type="project" value="UniProtKB-SubCell"/>
</dbReference>
<dbReference type="InterPro" id="IPR050557">
    <property type="entry name" value="RTX_toxin/Mannuronan_C5-epim"/>
</dbReference>
<evidence type="ECO:0000256" key="3">
    <source>
        <dbReference type="SAM" id="SignalP"/>
    </source>
</evidence>
<dbReference type="PANTHER" id="PTHR38340">
    <property type="entry name" value="S-LAYER PROTEIN"/>
    <property type="match status" value="1"/>
</dbReference>
<name>A0A6J4QZ28_9ACTN</name>
<dbReference type="EMBL" id="CADCVH010000042">
    <property type="protein sequence ID" value="CAA9453934.1"/>
    <property type="molecule type" value="Genomic_DNA"/>
</dbReference>
<dbReference type="GO" id="GO:0005509">
    <property type="term" value="F:calcium ion binding"/>
    <property type="evidence" value="ECO:0007669"/>
    <property type="project" value="InterPro"/>
</dbReference>
<gene>
    <name evidence="4" type="ORF">AVDCRST_MAG02-1280</name>
</gene>
<dbReference type="InterPro" id="IPR001343">
    <property type="entry name" value="Hemolysn_Ca-bd"/>
</dbReference>
<evidence type="ECO:0000256" key="1">
    <source>
        <dbReference type="ARBA" id="ARBA00004613"/>
    </source>
</evidence>
<dbReference type="PROSITE" id="PS00330">
    <property type="entry name" value="HEMOLYSIN_CALCIUM"/>
    <property type="match status" value="1"/>
</dbReference>
<protein>
    <recommendedName>
        <fullName evidence="5">Alkaline phosphatase</fullName>
    </recommendedName>
</protein>
<dbReference type="InterPro" id="IPR011049">
    <property type="entry name" value="Serralysin-like_metalloprot_C"/>
</dbReference>
<dbReference type="AlphaFoldDB" id="A0A6J4QZ28"/>
<evidence type="ECO:0000313" key="4">
    <source>
        <dbReference type="EMBL" id="CAA9453934.1"/>
    </source>
</evidence>
<reference evidence="4" key="1">
    <citation type="submission" date="2020-02" db="EMBL/GenBank/DDBJ databases">
        <authorList>
            <person name="Meier V. D."/>
        </authorList>
    </citation>
    <scope>NUCLEOTIDE SEQUENCE</scope>
    <source>
        <strain evidence="4">AVDCRST_MAG02</strain>
    </source>
</reference>
<evidence type="ECO:0008006" key="5">
    <source>
        <dbReference type="Google" id="ProtNLM"/>
    </source>
</evidence>
<dbReference type="InterPro" id="IPR018511">
    <property type="entry name" value="Hemolysin-typ_Ca-bd_CS"/>
</dbReference>
<evidence type="ECO:0000256" key="2">
    <source>
        <dbReference type="ARBA" id="ARBA00022525"/>
    </source>
</evidence>
<keyword evidence="3" id="KW-0732">Signal</keyword>